<comment type="caution">
    <text evidence="1">The sequence shown here is derived from an EMBL/GenBank/DDBJ whole genome shotgun (WGS) entry which is preliminary data.</text>
</comment>
<accession>A0A8S9IIP3</accession>
<gene>
    <name evidence="1" type="ORF">F2Q68_00027558</name>
</gene>
<sequence length="238" mass="26216">MGRVLRESLTAARVQICAGSVAAVEDLSFSGLEDCSRVFFFLCPLRLLSLWWWWAFSCELRGLASRRFPHSGGVPVALSLVLRNCLEFPFQEFVCPVCGWWHSCMIGSPTPSCSEKILLLVLSKRNAGVDVEGFDLVSRSFLASVATCPVGVAVALAISFPNKELGTANGLLWFEMLEGSSLRLVVVVYLRTFPAKLCEAAVNLIVAGLMWLKLRTFPAKLQCVFVVAGLMWLEFSTL</sequence>
<evidence type="ECO:0000313" key="2">
    <source>
        <dbReference type="Proteomes" id="UP000712281"/>
    </source>
</evidence>
<protein>
    <submittedName>
        <fullName evidence="1">Uncharacterized protein</fullName>
    </submittedName>
</protein>
<name>A0A8S9IIP3_BRACR</name>
<organism evidence="1 2">
    <name type="scientific">Brassica cretica</name>
    <name type="common">Mustard</name>
    <dbReference type="NCBI Taxonomy" id="69181"/>
    <lineage>
        <taxon>Eukaryota</taxon>
        <taxon>Viridiplantae</taxon>
        <taxon>Streptophyta</taxon>
        <taxon>Embryophyta</taxon>
        <taxon>Tracheophyta</taxon>
        <taxon>Spermatophyta</taxon>
        <taxon>Magnoliopsida</taxon>
        <taxon>eudicotyledons</taxon>
        <taxon>Gunneridae</taxon>
        <taxon>Pentapetalae</taxon>
        <taxon>rosids</taxon>
        <taxon>malvids</taxon>
        <taxon>Brassicales</taxon>
        <taxon>Brassicaceae</taxon>
        <taxon>Brassiceae</taxon>
        <taxon>Brassica</taxon>
    </lineage>
</organism>
<dbReference type="Proteomes" id="UP000712281">
    <property type="component" value="Unassembled WGS sequence"/>
</dbReference>
<reference evidence="1" key="1">
    <citation type="submission" date="2019-12" db="EMBL/GenBank/DDBJ databases">
        <title>Genome sequencing and annotation of Brassica cretica.</title>
        <authorList>
            <person name="Studholme D.J."/>
            <person name="Sarris P.F."/>
        </authorList>
    </citation>
    <scope>NUCLEOTIDE SEQUENCE</scope>
    <source>
        <strain evidence="1">PFS-001/15</strain>
        <tissue evidence="1">Leaf</tissue>
    </source>
</reference>
<proteinExistence type="predicted"/>
<dbReference type="EMBL" id="QGKW02001911">
    <property type="protein sequence ID" value="KAF2569203.1"/>
    <property type="molecule type" value="Genomic_DNA"/>
</dbReference>
<evidence type="ECO:0000313" key="1">
    <source>
        <dbReference type="EMBL" id="KAF2569203.1"/>
    </source>
</evidence>
<dbReference type="AlphaFoldDB" id="A0A8S9IIP3"/>